<dbReference type="InterPro" id="IPR000600">
    <property type="entry name" value="ROK"/>
</dbReference>
<dbReference type="Pfam" id="PF00480">
    <property type="entry name" value="ROK"/>
    <property type="match status" value="1"/>
</dbReference>
<proteinExistence type="inferred from homology"/>
<dbReference type="PANTHER" id="PTHR18964:SF149">
    <property type="entry name" value="BIFUNCTIONAL UDP-N-ACETYLGLUCOSAMINE 2-EPIMERASE_N-ACETYLMANNOSAMINE KINASE"/>
    <property type="match status" value="1"/>
</dbReference>
<keyword evidence="4" id="KW-0808">Transferase</keyword>
<dbReference type="PANTHER" id="PTHR18964">
    <property type="entry name" value="ROK (REPRESSOR, ORF, KINASE) FAMILY"/>
    <property type="match status" value="1"/>
</dbReference>
<keyword evidence="4" id="KW-0418">Kinase</keyword>
<dbReference type="InterPro" id="IPR043129">
    <property type="entry name" value="ATPase_NBD"/>
</dbReference>
<protein>
    <submittedName>
        <fullName evidence="4">Sugar kinase</fullName>
    </submittedName>
</protein>
<sequence>MVNTFLREGPMASQAPPAPGRVGDVRRRNLALVLGRVDPDGAATRAEIAAATGLTKASVSSLVADLLETGLIEELGVTRDGERGRPGMGLALNRRRGALGAEINVDYLAVGVLDLHGELRVHETVEAANQGRRPEHVLADLDGLAARVRDAAAAEGIELLGGGLAVPGLVEPETGLVAMAPNLAWSDVPLAGALASLAPRAPFGVEVSNEADSAALAELWYGRGSSADAYLYLSGEVGVGGGLVIGSELFTGAGGHAGEVGHVVVDPRGLRCSCGGRGCVETVAGQGAILAAAGITGAGSTTAARLVALQAALGEGDARAIGAVERAGEALAVAVIAAARLVDLSAVVLGGHFATLRETIGPSLETALADLAPGRVTSVRFSELGTTAALRGAAGAALRRALAAPHALLP</sequence>
<dbReference type="Proteomes" id="UP001319861">
    <property type="component" value="Chromosome"/>
</dbReference>
<evidence type="ECO:0000313" key="4">
    <source>
        <dbReference type="EMBL" id="BCT74656.1"/>
    </source>
</evidence>
<dbReference type="InterPro" id="IPR000835">
    <property type="entry name" value="HTH_MarR-typ"/>
</dbReference>
<dbReference type="InterPro" id="IPR036390">
    <property type="entry name" value="WH_DNA-bd_sf"/>
</dbReference>
<accession>A0ABN6FF56</accession>
<keyword evidence="5" id="KW-1185">Reference proteome</keyword>
<dbReference type="GO" id="GO:0016301">
    <property type="term" value="F:kinase activity"/>
    <property type="evidence" value="ECO:0007669"/>
    <property type="project" value="UniProtKB-KW"/>
</dbReference>
<dbReference type="SUPFAM" id="SSF53067">
    <property type="entry name" value="Actin-like ATPase domain"/>
    <property type="match status" value="1"/>
</dbReference>
<evidence type="ECO:0000256" key="1">
    <source>
        <dbReference type="ARBA" id="ARBA00006479"/>
    </source>
</evidence>
<dbReference type="Gene3D" id="1.10.10.10">
    <property type="entry name" value="Winged helix-like DNA-binding domain superfamily/Winged helix DNA-binding domain"/>
    <property type="match status" value="1"/>
</dbReference>
<gene>
    <name evidence="4" type="ORF">SCMU_04980</name>
</gene>
<dbReference type="EMBL" id="AP024525">
    <property type="protein sequence ID" value="BCT74656.1"/>
    <property type="molecule type" value="Genomic_DNA"/>
</dbReference>
<dbReference type="InterPro" id="IPR036388">
    <property type="entry name" value="WH-like_DNA-bd_sf"/>
</dbReference>
<dbReference type="SUPFAM" id="SSF46785">
    <property type="entry name" value="Winged helix' DNA-binding domain"/>
    <property type="match status" value="1"/>
</dbReference>
<dbReference type="Gene3D" id="3.30.420.40">
    <property type="match status" value="2"/>
</dbReference>
<dbReference type="Pfam" id="PF12802">
    <property type="entry name" value="MarR_2"/>
    <property type="match status" value="1"/>
</dbReference>
<organism evidence="4 5">
    <name type="scientific">Sinomonas cyclohexanicum</name>
    <name type="common">Corynebacterium cyclohexanicum</name>
    <dbReference type="NCBI Taxonomy" id="322009"/>
    <lineage>
        <taxon>Bacteria</taxon>
        <taxon>Bacillati</taxon>
        <taxon>Actinomycetota</taxon>
        <taxon>Actinomycetes</taxon>
        <taxon>Micrococcales</taxon>
        <taxon>Micrococcaceae</taxon>
        <taxon>Sinomonas</taxon>
    </lineage>
</organism>
<feature type="region of interest" description="Disordered" evidence="2">
    <location>
        <begin position="1"/>
        <end position="23"/>
    </location>
</feature>
<name>A0ABN6FF56_SINCY</name>
<evidence type="ECO:0000256" key="2">
    <source>
        <dbReference type="SAM" id="MobiDB-lite"/>
    </source>
</evidence>
<comment type="similarity">
    <text evidence="1">Belongs to the ROK (NagC/XylR) family.</text>
</comment>
<evidence type="ECO:0000313" key="5">
    <source>
        <dbReference type="Proteomes" id="UP001319861"/>
    </source>
</evidence>
<evidence type="ECO:0000259" key="3">
    <source>
        <dbReference type="Pfam" id="PF12802"/>
    </source>
</evidence>
<feature type="domain" description="HTH marR-type" evidence="3">
    <location>
        <begin position="33"/>
        <end position="75"/>
    </location>
</feature>
<reference evidence="4 5" key="1">
    <citation type="journal article" date="2021" name="J. Biosci. Bioeng.">
        <title>Identification and characterization of a chc gene cluster responsible for the aromatization pathway of cyclohexanecarboxylate degradation in Sinomonas cyclohexanicum ATCC 51369.</title>
        <authorList>
            <person name="Yamamoto T."/>
            <person name="Hasegawa Y."/>
            <person name="Lau P.C.K."/>
            <person name="Iwaki H."/>
        </authorList>
    </citation>
    <scope>NUCLEOTIDE SEQUENCE [LARGE SCALE GENOMIC DNA]</scope>
    <source>
        <strain evidence="4 5">ATCC 51369</strain>
    </source>
</reference>